<keyword evidence="3" id="KW-0812">Transmembrane</keyword>
<keyword evidence="3" id="KW-1133">Transmembrane helix</keyword>
<keyword evidence="2" id="KW-0347">Helicase</keyword>
<keyword evidence="2" id="KW-0547">Nucleotide-binding</keyword>
<evidence type="ECO:0000256" key="1">
    <source>
        <dbReference type="ARBA" id="ARBA00022801"/>
    </source>
</evidence>
<protein>
    <submittedName>
        <fullName evidence="5">DH200=94 genomic scaffold, scaffold_171</fullName>
    </submittedName>
</protein>
<dbReference type="InParanoid" id="A0A068VAC8"/>
<dbReference type="GO" id="GO:0004386">
    <property type="term" value="F:helicase activity"/>
    <property type="evidence" value="ECO:0007669"/>
    <property type="project" value="UniProtKB-KW"/>
</dbReference>
<evidence type="ECO:0000259" key="4">
    <source>
        <dbReference type="SMART" id="SM01178"/>
    </source>
</evidence>
<dbReference type="AlphaFoldDB" id="A0A068VAC8"/>
<dbReference type="Pfam" id="PF13959">
    <property type="entry name" value="CTE_SPB4"/>
    <property type="match status" value="1"/>
</dbReference>
<proteinExistence type="predicted"/>
<feature type="transmembrane region" description="Helical" evidence="3">
    <location>
        <begin position="127"/>
        <end position="147"/>
    </location>
</feature>
<evidence type="ECO:0000256" key="3">
    <source>
        <dbReference type="SAM" id="Phobius"/>
    </source>
</evidence>
<dbReference type="GO" id="GO:0016787">
    <property type="term" value="F:hydrolase activity"/>
    <property type="evidence" value="ECO:0007669"/>
    <property type="project" value="UniProtKB-KW"/>
</dbReference>
<keyword evidence="1" id="KW-0378">Hydrolase</keyword>
<reference evidence="6" key="1">
    <citation type="journal article" date="2014" name="Science">
        <title>The coffee genome provides insight into the convergent evolution of caffeine biosynthesis.</title>
        <authorList>
            <person name="Denoeud F."/>
            <person name="Carretero-Paulet L."/>
            <person name="Dereeper A."/>
            <person name="Droc G."/>
            <person name="Guyot R."/>
            <person name="Pietrella M."/>
            <person name="Zheng C."/>
            <person name="Alberti A."/>
            <person name="Anthony F."/>
            <person name="Aprea G."/>
            <person name="Aury J.M."/>
            <person name="Bento P."/>
            <person name="Bernard M."/>
            <person name="Bocs S."/>
            <person name="Campa C."/>
            <person name="Cenci A."/>
            <person name="Combes M.C."/>
            <person name="Crouzillat D."/>
            <person name="Da Silva C."/>
            <person name="Daddiego L."/>
            <person name="De Bellis F."/>
            <person name="Dussert S."/>
            <person name="Garsmeur O."/>
            <person name="Gayraud T."/>
            <person name="Guignon V."/>
            <person name="Jahn K."/>
            <person name="Jamilloux V."/>
            <person name="Joet T."/>
            <person name="Labadie K."/>
            <person name="Lan T."/>
            <person name="Leclercq J."/>
            <person name="Lepelley M."/>
            <person name="Leroy T."/>
            <person name="Li L.T."/>
            <person name="Librado P."/>
            <person name="Lopez L."/>
            <person name="Munoz A."/>
            <person name="Noel B."/>
            <person name="Pallavicini A."/>
            <person name="Perrotta G."/>
            <person name="Poncet V."/>
            <person name="Pot D."/>
            <person name="Priyono X."/>
            <person name="Rigoreau M."/>
            <person name="Rouard M."/>
            <person name="Rozas J."/>
            <person name="Tranchant-Dubreuil C."/>
            <person name="VanBuren R."/>
            <person name="Zhang Q."/>
            <person name="Andrade A.C."/>
            <person name="Argout X."/>
            <person name="Bertrand B."/>
            <person name="de Kochko A."/>
            <person name="Graziosi G."/>
            <person name="Henry R.J."/>
            <person name="Jayarama X."/>
            <person name="Ming R."/>
            <person name="Nagai C."/>
            <person name="Rounsley S."/>
            <person name="Sankoff D."/>
            <person name="Giuliano G."/>
            <person name="Albert V.A."/>
            <person name="Wincker P."/>
            <person name="Lashermes P."/>
        </authorList>
    </citation>
    <scope>NUCLEOTIDE SEQUENCE [LARGE SCALE GENOMIC DNA]</scope>
    <source>
        <strain evidence="6">cv. DH200-94</strain>
    </source>
</reference>
<feature type="domain" description="ATP-dependent rRNA helicase SPB4-like C-terminal extension" evidence="4">
    <location>
        <begin position="24"/>
        <end position="87"/>
    </location>
</feature>
<dbReference type="STRING" id="49390.A0A068VAC8"/>
<evidence type="ECO:0000313" key="5">
    <source>
        <dbReference type="EMBL" id="CDP17656.1"/>
    </source>
</evidence>
<keyword evidence="3" id="KW-0472">Membrane</keyword>
<gene>
    <name evidence="5" type="ORF">GSCOC_T00012225001</name>
</gene>
<organism evidence="5 6">
    <name type="scientific">Coffea canephora</name>
    <name type="common">Robusta coffee</name>
    <dbReference type="NCBI Taxonomy" id="49390"/>
    <lineage>
        <taxon>Eukaryota</taxon>
        <taxon>Viridiplantae</taxon>
        <taxon>Streptophyta</taxon>
        <taxon>Embryophyta</taxon>
        <taxon>Tracheophyta</taxon>
        <taxon>Spermatophyta</taxon>
        <taxon>Magnoliopsida</taxon>
        <taxon>eudicotyledons</taxon>
        <taxon>Gunneridae</taxon>
        <taxon>Pentapetalae</taxon>
        <taxon>asterids</taxon>
        <taxon>lamiids</taxon>
        <taxon>Gentianales</taxon>
        <taxon>Rubiaceae</taxon>
        <taxon>Ixoroideae</taxon>
        <taxon>Gardenieae complex</taxon>
        <taxon>Bertiereae - Coffeeae clade</taxon>
        <taxon>Coffeeae</taxon>
        <taxon>Coffea</taxon>
    </lineage>
</organism>
<name>A0A068VAC8_COFCA</name>
<dbReference type="OMA" id="MSELKNH"/>
<accession>A0A068VAC8</accession>
<feature type="transmembrane region" description="Helical" evidence="3">
    <location>
        <begin position="61"/>
        <end position="86"/>
    </location>
</feature>
<dbReference type="Proteomes" id="UP000295252">
    <property type="component" value="Unassembled WGS sequence"/>
</dbReference>
<dbReference type="InterPro" id="IPR025313">
    <property type="entry name" value="SPB4-like_CTE"/>
</dbReference>
<dbReference type="EMBL" id="HG739255">
    <property type="protein sequence ID" value="CDP17656.1"/>
    <property type="molecule type" value="Genomic_DNA"/>
</dbReference>
<keyword evidence="6" id="KW-1185">Reference proteome</keyword>
<sequence length="201" mass="23443">MLLCFCYQRRVPLEERKSPDDICDIVPQIRSAVKKDRDIMEKGLRAFVSYIRAYKEHHCSYIFKLVNFMIGKLGMGYGLLLLPAMLDLKHHNLSTEAFTPLEDISLDEIKSKQQLEYASYQHTLRNLGCYCMNVLVKFVVAFTWLMLKIKLSILNHSNKNEHANFEDDDEMAQEYRLLKKLERGAINESEFAKLTATEDLL</sequence>
<evidence type="ECO:0000256" key="2">
    <source>
        <dbReference type="ARBA" id="ARBA00022806"/>
    </source>
</evidence>
<dbReference type="SMART" id="SM01178">
    <property type="entry name" value="DUF4217"/>
    <property type="match status" value="1"/>
</dbReference>
<dbReference type="Gramene" id="CDP17656">
    <property type="protein sequence ID" value="CDP17656"/>
    <property type="gene ID" value="GSCOC_T00012225001"/>
</dbReference>
<dbReference type="PhylomeDB" id="A0A068VAC8"/>
<evidence type="ECO:0000313" key="6">
    <source>
        <dbReference type="Proteomes" id="UP000295252"/>
    </source>
</evidence>
<keyword evidence="2" id="KW-0067">ATP-binding</keyword>